<organism evidence="2 3">
    <name type="scientific">Vibrio proteolyticus NBRC 13287</name>
    <dbReference type="NCBI Taxonomy" id="1219065"/>
    <lineage>
        <taxon>Bacteria</taxon>
        <taxon>Pseudomonadati</taxon>
        <taxon>Pseudomonadota</taxon>
        <taxon>Gammaproteobacteria</taxon>
        <taxon>Vibrionales</taxon>
        <taxon>Vibrionaceae</taxon>
        <taxon>Vibrio</taxon>
    </lineage>
</organism>
<reference evidence="2 3" key="1">
    <citation type="submission" date="2013-09" db="EMBL/GenBank/DDBJ databases">
        <title>Whole genome shotgun sequence of Vibrio proteolyticus NBRC 13287.</title>
        <authorList>
            <person name="Isaki S."/>
            <person name="Hosoyama A."/>
            <person name="Numata M."/>
            <person name="Hashimoto M."/>
            <person name="Hosoyama Y."/>
            <person name="Tsuchikane K."/>
            <person name="Noguchi M."/>
            <person name="Hirakata S."/>
            <person name="Ichikawa N."/>
            <person name="Ohji S."/>
            <person name="Yamazoe A."/>
            <person name="Fujita N."/>
        </authorList>
    </citation>
    <scope>NUCLEOTIDE SEQUENCE [LARGE SCALE GENOMIC DNA]</scope>
    <source>
        <strain evidence="2 3">NBRC 13287</strain>
    </source>
</reference>
<evidence type="ECO:0000256" key="1">
    <source>
        <dbReference type="SAM" id="Phobius"/>
    </source>
</evidence>
<dbReference type="Proteomes" id="UP000016570">
    <property type="component" value="Unassembled WGS sequence"/>
</dbReference>
<dbReference type="AlphaFoldDB" id="U2ZZY2"/>
<evidence type="ECO:0000313" key="2">
    <source>
        <dbReference type="EMBL" id="GAD66985.1"/>
    </source>
</evidence>
<feature type="transmembrane region" description="Helical" evidence="1">
    <location>
        <begin position="5"/>
        <end position="23"/>
    </location>
</feature>
<dbReference type="eggNOG" id="ENOG5031N35">
    <property type="taxonomic scope" value="Bacteria"/>
</dbReference>
<name>U2ZZY2_VIBPR</name>
<gene>
    <name evidence="2" type="ORF">VPR01S_06_00020</name>
</gene>
<dbReference type="STRING" id="1219065.VPR01S_06_00020"/>
<proteinExistence type="predicted"/>
<accession>U2ZZY2</accession>
<keyword evidence="1" id="KW-1133">Transmembrane helix</keyword>
<dbReference type="RefSeq" id="WP_021704960.1">
    <property type="nucleotide sequence ID" value="NZ_BATJ01000006.1"/>
</dbReference>
<dbReference type="EMBL" id="BATJ01000006">
    <property type="protein sequence ID" value="GAD66985.1"/>
    <property type="molecule type" value="Genomic_DNA"/>
</dbReference>
<sequence>MNKKILISVTVATVIVCGTLFWVTKSHKVDPEFQVQLDWIAYDHLMNPGRKTRTPNWKITVEMPKNSAVERWDAVNKQPQIMFHYGRDGTIYTMNMNGTDVRLLLDRDELGELPASGYDIRSPNGRYLSIHYALNLDPTACLIFDLKERKIVTKLRSCWDGTFSKDSQSYYYSDLSPAHRQPRKVNLISGKASDVLPETITIDGSKYYPETQTQTFMINEALNLLIWSGAKKNPGGEIIERVQVGFDLETLALKEVKNYLAPECQGSFNYNPNPDYFICGYRVEQQNFVFSSSEPDEKIENASIRNVIKRNAWYFNGSANNYDNTLLRYRQPNEAGMFDKIKYYYELEIGNKDDYDRLSHLNLFIPDSLLYKFEQVDLKSFFPAIPTQEQYDESYRRQLKARKEGKE</sequence>
<protein>
    <submittedName>
        <fullName evidence="2">Uncharacterized protein</fullName>
    </submittedName>
</protein>
<keyword evidence="1" id="KW-0812">Transmembrane</keyword>
<keyword evidence="3" id="KW-1185">Reference proteome</keyword>
<keyword evidence="1" id="KW-0472">Membrane</keyword>
<comment type="caution">
    <text evidence="2">The sequence shown here is derived from an EMBL/GenBank/DDBJ whole genome shotgun (WGS) entry which is preliminary data.</text>
</comment>
<evidence type="ECO:0000313" key="3">
    <source>
        <dbReference type="Proteomes" id="UP000016570"/>
    </source>
</evidence>